<dbReference type="SUPFAM" id="SSF56672">
    <property type="entry name" value="DNA/RNA polymerases"/>
    <property type="match status" value="1"/>
</dbReference>
<reference evidence="2 3" key="1">
    <citation type="journal article" date="2016" name="Sci. Rep.">
        <title>The Dendrobium catenatum Lindl. genome sequence provides insights into polysaccharide synthase, floral development and adaptive evolution.</title>
        <authorList>
            <person name="Zhang G.Q."/>
            <person name="Xu Q."/>
            <person name="Bian C."/>
            <person name="Tsai W.C."/>
            <person name="Yeh C.M."/>
            <person name="Liu K.W."/>
            <person name="Yoshida K."/>
            <person name="Zhang L.S."/>
            <person name="Chang S.B."/>
            <person name="Chen F."/>
            <person name="Shi Y."/>
            <person name="Su Y.Y."/>
            <person name="Zhang Y.Q."/>
            <person name="Chen L.J."/>
            <person name="Yin Y."/>
            <person name="Lin M."/>
            <person name="Huang H."/>
            <person name="Deng H."/>
            <person name="Wang Z.W."/>
            <person name="Zhu S.L."/>
            <person name="Zhao X."/>
            <person name="Deng C."/>
            <person name="Niu S.C."/>
            <person name="Huang J."/>
            <person name="Wang M."/>
            <person name="Liu G.H."/>
            <person name="Yang H.J."/>
            <person name="Xiao X.J."/>
            <person name="Hsiao Y.Y."/>
            <person name="Wu W.L."/>
            <person name="Chen Y.Y."/>
            <person name="Mitsuda N."/>
            <person name="Ohme-Takagi M."/>
            <person name="Luo Y.B."/>
            <person name="Van de Peer Y."/>
            <person name="Liu Z.J."/>
        </authorList>
    </citation>
    <scope>NUCLEOTIDE SEQUENCE [LARGE SCALE GENOMIC DNA]</scope>
    <source>
        <tissue evidence="2">The whole plant</tissue>
    </source>
</reference>
<evidence type="ECO:0000259" key="1">
    <source>
        <dbReference type="PROSITE" id="PS50878"/>
    </source>
</evidence>
<dbReference type="PANTHER" id="PTHR33116:SF70">
    <property type="entry name" value="NON-LTR RETROELEMENT REVERSE TRANSCRIPTASE-LIKE PROTEIN"/>
    <property type="match status" value="1"/>
</dbReference>
<accession>A0A2I0X225</accession>
<dbReference type="InterPro" id="IPR000477">
    <property type="entry name" value="RT_dom"/>
</dbReference>
<dbReference type="Proteomes" id="UP000233837">
    <property type="component" value="Unassembled WGS sequence"/>
</dbReference>
<sequence>MECVKSARFSFIINGKASKWINATNGFRQGCPLSPYLYILCSQLFSLAMAQNGQELGIQTSQRSQKISHLLYADEVLIFSHASKHLATKLRSIVLKFCNWTGFKVNNTKSQILFSKSIRRNEKVKVKKILNFKTFEELQYLGVQLLLRRSVRADFQFLIVKVLQKLNSWGSKSLSLAGKLTLVKTSLLSLPNFVSTHNMVPKKILQEINKCCRNFIWNKKNGKKGMHYVSRSTLCKSKDKGGMNLHSAVDRAGPLKARLMWMMIQRPESLLSRVVSAKYGDKIWKTNYKSNTSIV</sequence>
<proteinExistence type="predicted"/>
<name>A0A2I0X225_9ASPA</name>
<dbReference type="InterPro" id="IPR043502">
    <property type="entry name" value="DNA/RNA_pol_sf"/>
</dbReference>
<dbReference type="EMBL" id="KZ502211">
    <property type="protein sequence ID" value="PKU81959.1"/>
    <property type="molecule type" value="Genomic_DNA"/>
</dbReference>
<dbReference type="PANTHER" id="PTHR33116">
    <property type="entry name" value="REVERSE TRANSCRIPTASE ZINC-BINDING DOMAIN-CONTAINING PROTEIN-RELATED-RELATED"/>
    <property type="match status" value="1"/>
</dbReference>
<protein>
    <submittedName>
        <fullName evidence="2">Ribonuclease H protein</fullName>
    </submittedName>
</protein>
<dbReference type="STRING" id="906689.A0A2I0X225"/>
<organism evidence="2 3">
    <name type="scientific">Dendrobium catenatum</name>
    <dbReference type="NCBI Taxonomy" id="906689"/>
    <lineage>
        <taxon>Eukaryota</taxon>
        <taxon>Viridiplantae</taxon>
        <taxon>Streptophyta</taxon>
        <taxon>Embryophyta</taxon>
        <taxon>Tracheophyta</taxon>
        <taxon>Spermatophyta</taxon>
        <taxon>Magnoliopsida</taxon>
        <taxon>Liliopsida</taxon>
        <taxon>Asparagales</taxon>
        <taxon>Orchidaceae</taxon>
        <taxon>Epidendroideae</taxon>
        <taxon>Malaxideae</taxon>
        <taxon>Dendrobiinae</taxon>
        <taxon>Dendrobium</taxon>
    </lineage>
</organism>
<gene>
    <name evidence="2" type="ORF">MA16_Dca003976</name>
</gene>
<dbReference type="Pfam" id="PF00078">
    <property type="entry name" value="RVT_1"/>
    <property type="match status" value="1"/>
</dbReference>
<reference evidence="2 3" key="2">
    <citation type="journal article" date="2017" name="Nature">
        <title>The Apostasia genome and the evolution of orchids.</title>
        <authorList>
            <person name="Zhang G.Q."/>
            <person name="Liu K.W."/>
            <person name="Li Z."/>
            <person name="Lohaus R."/>
            <person name="Hsiao Y.Y."/>
            <person name="Niu S.C."/>
            <person name="Wang J.Y."/>
            <person name="Lin Y.C."/>
            <person name="Xu Q."/>
            <person name="Chen L.J."/>
            <person name="Yoshida K."/>
            <person name="Fujiwara S."/>
            <person name="Wang Z.W."/>
            <person name="Zhang Y.Q."/>
            <person name="Mitsuda N."/>
            <person name="Wang M."/>
            <person name="Liu G.H."/>
            <person name="Pecoraro L."/>
            <person name="Huang H.X."/>
            <person name="Xiao X.J."/>
            <person name="Lin M."/>
            <person name="Wu X.Y."/>
            <person name="Wu W.L."/>
            <person name="Chen Y.Y."/>
            <person name="Chang S.B."/>
            <person name="Sakamoto S."/>
            <person name="Ohme-Takagi M."/>
            <person name="Yagi M."/>
            <person name="Zeng S.J."/>
            <person name="Shen C.Y."/>
            <person name="Yeh C.M."/>
            <person name="Luo Y.B."/>
            <person name="Tsai W.C."/>
            <person name="Van de Peer Y."/>
            <person name="Liu Z.J."/>
        </authorList>
    </citation>
    <scope>NUCLEOTIDE SEQUENCE [LARGE SCALE GENOMIC DNA]</scope>
    <source>
        <tissue evidence="2">The whole plant</tissue>
    </source>
</reference>
<dbReference type="PROSITE" id="PS50878">
    <property type="entry name" value="RT_POL"/>
    <property type="match status" value="1"/>
</dbReference>
<feature type="domain" description="Reverse transcriptase" evidence="1">
    <location>
        <begin position="1"/>
        <end position="145"/>
    </location>
</feature>
<evidence type="ECO:0000313" key="3">
    <source>
        <dbReference type="Proteomes" id="UP000233837"/>
    </source>
</evidence>
<evidence type="ECO:0000313" key="2">
    <source>
        <dbReference type="EMBL" id="PKU81959.1"/>
    </source>
</evidence>
<keyword evidence="3" id="KW-1185">Reference proteome</keyword>
<dbReference type="AlphaFoldDB" id="A0A2I0X225"/>